<reference evidence="1" key="1">
    <citation type="submission" date="2023-08" db="EMBL/GenBank/DDBJ databases">
        <title>A de novo genome assembly of Solanum verrucosum Schlechtendal, a Mexican diploid species geographically isolated from the other diploid A-genome species in potato relatives.</title>
        <authorList>
            <person name="Hosaka K."/>
        </authorList>
    </citation>
    <scope>NUCLEOTIDE SEQUENCE</scope>
    <source>
        <tissue evidence="1">Young leaves</tissue>
    </source>
</reference>
<evidence type="ECO:0000313" key="2">
    <source>
        <dbReference type="Proteomes" id="UP001234989"/>
    </source>
</evidence>
<evidence type="ECO:0000313" key="1">
    <source>
        <dbReference type="EMBL" id="WMV45842.1"/>
    </source>
</evidence>
<accession>A0AAF0ZNF4</accession>
<organism evidence="1 2">
    <name type="scientific">Solanum verrucosum</name>
    <dbReference type="NCBI Taxonomy" id="315347"/>
    <lineage>
        <taxon>Eukaryota</taxon>
        <taxon>Viridiplantae</taxon>
        <taxon>Streptophyta</taxon>
        <taxon>Embryophyta</taxon>
        <taxon>Tracheophyta</taxon>
        <taxon>Spermatophyta</taxon>
        <taxon>Magnoliopsida</taxon>
        <taxon>eudicotyledons</taxon>
        <taxon>Gunneridae</taxon>
        <taxon>Pentapetalae</taxon>
        <taxon>asterids</taxon>
        <taxon>lamiids</taxon>
        <taxon>Solanales</taxon>
        <taxon>Solanaceae</taxon>
        <taxon>Solanoideae</taxon>
        <taxon>Solaneae</taxon>
        <taxon>Solanum</taxon>
    </lineage>
</organism>
<sequence>MKEGSLECIFSLLGVVDISKIDKIEPLRGDRDPVLDEQYALHLFGRNVPSGLVTLSQENNGDTRISPGQHYSVHDYLWYGIITKNGTSVCRVVYVSYRGKYGI</sequence>
<dbReference type="Proteomes" id="UP001234989">
    <property type="component" value="Chromosome 9"/>
</dbReference>
<dbReference type="AlphaFoldDB" id="A0AAF0ZNF4"/>
<gene>
    <name evidence="1" type="ORF">MTR67_039227</name>
</gene>
<keyword evidence="2" id="KW-1185">Reference proteome</keyword>
<name>A0AAF0ZNF4_SOLVR</name>
<protein>
    <submittedName>
        <fullName evidence="1">Uncharacterized protein</fullName>
    </submittedName>
</protein>
<dbReference type="EMBL" id="CP133620">
    <property type="protein sequence ID" value="WMV45842.1"/>
    <property type="molecule type" value="Genomic_DNA"/>
</dbReference>
<proteinExistence type="predicted"/>